<dbReference type="SUPFAM" id="SSF51645">
    <property type="entry name" value="Malate synthase G"/>
    <property type="match status" value="1"/>
</dbReference>
<feature type="domain" description="Malate synthase TIM barrel" evidence="9">
    <location>
        <begin position="158"/>
        <end position="402"/>
    </location>
</feature>
<keyword evidence="5 8" id="KW-0808">Transferase</keyword>
<feature type="active site" description="Proton donor" evidence="7">
    <location>
        <position position="442"/>
    </location>
</feature>
<accession>A0A1G6U8B8</accession>
<dbReference type="NCBIfam" id="TIGR01344">
    <property type="entry name" value="malate_syn_A"/>
    <property type="match status" value="1"/>
</dbReference>
<evidence type="ECO:0000256" key="3">
    <source>
        <dbReference type="ARBA" id="ARBA00022435"/>
    </source>
</evidence>
<dbReference type="AlphaFoldDB" id="A0A1G6U8B8"/>
<dbReference type="PROSITE" id="PS00510">
    <property type="entry name" value="MALATE_SYNTHASE"/>
    <property type="match status" value="1"/>
</dbReference>
<dbReference type="GO" id="GO:0006099">
    <property type="term" value="P:tricarboxylic acid cycle"/>
    <property type="evidence" value="ECO:0007669"/>
    <property type="project" value="UniProtKB-KW"/>
</dbReference>
<reference evidence="12 13" key="1">
    <citation type="submission" date="2016-10" db="EMBL/GenBank/DDBJ databases">
        <authorList>
            <person name="de Groot N.N."/>
        </authorList>
    </citation>
    <scope>NUCLEOTIDE SEQUENCE [LARGE SCALE GENOMIC DNA]</scope>
    <source>
        <strain evidence="12 13">CGMCC 1.9109</strain>
    </source>
</reference>
<evidence type="ECO:0000256" key="6">
    <source>
        <dbReference type="ARBA" id="ARBA00047918"/>
    </source>
</evidence>
<dbReference type="Pfam" id="PF20656">
    <property type="entry name" value="MS_N"/>
    <property type="match status" value="1"/>
</dbReference>
<dbReference type="PANTHER" id="PTHR42902">
    <property type="entry name" value="MALATE SYNTHASE"/>
    <property type="match status" value="1"/>
</dbReference>
<name>A0A1G6U8B8_9PROT</name>
<dbReference type="Pfam" id="PF20659">
    <property type="entry name" value="MS_C"/>
    <property type="match status" value="1"/>
</dbReference>
<evidence type="ECO:0000256" key="1">
    <source>
        <dbReference type="ARBA" id="ARBA00006394"/>
    </source>
</evidence>
<dbReference type="InterPro" id="IPR048356">
    <property type="entry name" value="MS_N"/>
</dbReference>
<dbReference type="InterPro" id="IPR006252">
    <property type="entry name" value="Malate_synthA"/>
</dbReference>
<dbReference type="Gene3D" id="1.20.1220.12">
    <property type="entry name" value="Malate synthase, domain III"/>
    <property type="match status" value="1"/>
</dbReference>
<dbReference type="FunFam" id="1.20.1220.12:FF:000001">
    <property type="entry name" value="Malate synthase"/>
    <property type="match status" value="1"/>
</dbReference>
<dbReference type="EC" id="2.3.3.9" evidence="2 8"/>
<keyword evidence="13" id="KW-1185">Reference proteome</keyword>
<evidence type="ECO:0000256" key="8">
    <source>
        <dbReference type="RuleBase" id="RU000555"/>
    </source>
</evidence>
<comment type="similarity">
    <text evidence="1 8">Belongs to the malate synthase family.</text>
</comment>
<dbReference type="OrthoDB" id="9768429at2"/>
<sequence>MQHADITVTATVSPDFADILGSDALSFVAEVERKFGARRRELMAAREAVQKKLDGGDLPLFLPETADIRRQNWKVRPAPSPLLKRAVEITGPVDRKMVINALNSGADCFMADFEDSSTPTWENMIQGQVNLRDAAHGTISYVNPANGKAYALNADHAVLLVRPRGLHMVEKHVLVGGRPVSAGFFDFALFLWHNAEALLKKGDGPYFYLPKMEHYLEARLWEEVIAFAEDHMGLKRGTVRVTVLIETITAAFQMDEILYELRDHIVGLNCGRWDYIFNFIKRFARRPDFVLPDRGAVGMDQHFLKSYSQLLIQTCHKRGAHAMGGMAAQIPIKTDEALNAAAVAKVRTDKEREALSGHDGTWVAHPGLIPVAREVFDAVMPGQNQLSNLREDVSVTAEDLLTLPKGAITEAGVRSNINVGLLYIAAWLSGMGCVPIHNLMEDAATAEISRTQLWQWRTHGAKLSDGRTIDDALLGAMIDEEVTKLEGETFIGRDYLADAVALFTCLVMDDELEEFLTRPAYELVMDYEFADAA</sequence>
<dbReference type="RefSeq" id="WP_068308287.1">
    <property type="nucleotide sequence ID" value="NZ_FNAK01000001.1"/>
</dbReference>
<evidence type="ECO:0000259" key="9">
    <source>
        <dbReference type="Pfam" id="PF01274"/>
    </source>
</evidence>
<dbReference type="GO" id="GO:0004474">
    <property type="term" value="F:malate synthase activity"/>
    <property type="evidence" value="ECO:0007669"/>
    <property type="project" value="UniProtKB-EC"/>
</dbReference>
<evidence type="ECO:0000256" key="4">
    <source>
        <dbReference type="ARBA" id="ARBA00022532"/>
    </source>
</evidence>
<dbReference type="InterPro" id="IPR011076">
    <property type="entry name" value="Malate_synth_sf"/>
</dbReference>
<evidence type="ECO:0000313" key="13">
    <source>
        <dbReference type="Proteomes" id="UP000183685"/>
    </source>
</evidence>
<dbReference type="InterPro" id="IPR046363">
    <property type="entry name" value="MS_N_TIM-barrel_dom"/>
</dbReference>
<dbReference type="InterPro" id="IPR044856">
    <property type="entry name" value="Malate_synth_C_sf"/>
</dbReference>
<evidence type="ECO:0000259" key="11">
    <source>
        <dbReference type="Pfam" id="PF20659"/>
    </source>
</evidence>
<keyword evidence="3 8" id="KW-0329">Glyoxylate bypass</keyword>
<gene>
    <name evidence="12" type="ORF">SAMN04488071_0507</name>
</gene>
<dbReference type="CDD" id="cd00727">
    <property type="entry name" value="malate_synt_A"/>
    <property type="match status" value="1"/>
</dbReference>
<dbReference type="GO" id="GO:0005737">
    <property type="term" value="C:cytoplasm"/>
    <property type="evidence" value="ECO:0007669"/>
    <property type="project" value="TreeGrafter"/>
</dbReference>
<organism evidence="12 13">
    <name type="scientific">Kordiimonas lacus</name>
    <dbReference type="NCBI Taxonomy" id="637679"/>
    <lineage>
        <taxon>Bacteria</taxon>
        <taxon>Pseudomonadati</taxon>
        <taxon>Pseudomonadota</taxon>
        <taxon>Alphaproteobacteria</taxon>
        <taxon>Kordiimonadales</taxon>
        <taxon>Kordiimonadaceae</taxon>
        <taxon>Kordiimonas</taxon>
    </lineage>
</organism>
<comment type="catalytic activity">
    <reaction evidence="6 8">
        <text>glyoxylate + acetyl-CoA + H2O = (S)-malate + CoA + H(+)</text>
        <dbReference type="Rhea" id="RHEA:18181"/>
        <dbReference type="ChEBI" id="CHEBI:15377"/>
        <dbReference type="ChEBI" id="CHEBI:15378"/>
        <dbReference type="ChEBI" id="CHEBI:15589"/>
        <dbReference type="ChEBI" id="CHEBI:36655"/>
        <dbReference type="ChEBI" id="CHEBI:57287"/>
        <dbReference type="ChEBI" id="CHEBI:57288"/>
        <dbReference type="EC" id="2.3.3.9"/>
    </reaction>
</comment>
<protein>
    <recommendedName>
        <fullName evidence="2 8">Malate synthase</fullName>
        <ecNumber evidence="2 8">2.3.3.9</ecNumber>
    </recommendedName>
</protein>
<dbReference type="Pfam" id="PF01274">
    <property type="entry name" value="MS_TIM-barrel"/>
    <property type="match status" value="1"/>
</dbReference>
<evidence type="ECO:0000259" key="10">
    <source>
        <dbReference type="Pfam" id="PF20656"/>
    </source>
</evidence>
<dbReference type="InterPro" id="IPR048355">
    <property type="entry name" value="MS_C"/>
</dbReference>
<feature type="active site" description="Proton acceptor" evidence="7">
    <location>
        <position position="162"/>
    </location>
</feature>
<evidence type="ECO:0000256" key="7">
    <source>
        <dbReference type="PIRSR" id="PIRSR001363-1"/>
    </source>
</evidence>
<feature type="domain" description="Malate synthase N-terminal" evidence="10">
    <location>
        <begin position="7"/>
        <end position="66"/>
    </location>
</feature>
<dbReference type="InterPro" id="IPR019830">
    <property type="entry name" value="Malate_synthase_CS"/>
</dbReference>
<comment type="pathway">
    <text evidence="8">Carbohydrate metabolism; glyoxylate cycle; (S)-malate from isocitrate: step 2/2.</text>
</comment>
<dbReference type="InterPro" id="IPR001465">
    <property type="entry name" value="Malate_synthase_TIM"/>
</dbReference>
<dbReference type="Proteomes" id="UP000183685">
    <property type="component" value="Unassembled WGS sequence"/>
</dbReference>
<dbReference type="STRING" id="637679.GCA_001550055_00383"/>
<dbReference type="FunFam" id="3.20.20.360:FF:000001">
    <property type="entry name" value="Malate synthase"/>
    <property type="match status" value="1"/>
</dbReference>
<evidence type="ECO:0000256" key="5">
    <source>
        <dbReference type="ARBA" id="ARBA00022679"/>
    </source>
</evidence>
<keyword evidence="4 8" id="KW-0816">Tricarboxylic acid cycle</keyword>
<dbReference type="GO" id="GO:0006097">
    <property type="term" value="P:glyoxylate cycle"/>
    <property type="evidence" value="ECO:0007669"/>
    <property type="project" value="UniProtKB-UniPathway"/>
</dbReference>
<evidence type="ECO:0000313" key="12">
    <source>
        <dbReference type="EMBL" id="SDD37598.1"/>
    </source>
</evidence>
<dbReference type="Gene3D" id="3.20.20.360">
    <property type="entry name" value="Malate synthase, domain 3"/>
    <property type="match status" value="1"/>
</dbReference>
<dbReference type="EMBL" id="FNAK01000001">
    <property type="protein sequence ID" value="SDD37598.1"/>
    <property type="molecule type" value="Genomic_DNA"/>
</dbReference>
<feature type="domain" description="Malate synthase C-terminal" evidence="11">
    <location>
        <begin position="408"/>
        <end position="523"/>
    </location>
</feature>
<dbReference type="UniPathway" id="UPA00703">
    <property type="reaction ID" value="UER00720"/>
</dbReference>
<proteinExistence type="inferred from homology"/>
<dbReference type="PIRSF" id="PIRSF001363">
    <property type="entry name" value="Malate_synth"/>
    <property type="match status" value="1"/>
</dbReference>
<dbReference type="PANTHER" id="PTHR42902:SF1">
    <property type="entry name" value="MALATE SYNTHASE 1-RELATED"/>
    <property type="match status" value="1"/>
</dbReference>
<evidence type="ECO:0000256" key="2">
    <source>
        <dbReference type="ARBA" id="ARBA00012636"/>
    </source>
</evidence>